<name>A0AAU9KEQ4_9CILI</name>
<proteinExistence type="predicted"/>
<sequence length="417" mass="47019">MGNNASNISPNNRLGISITKQVSSNTRFPSSQRGSILSAFIILPDLSEWSENSRLYHIILVSPRSIDMFCLLTGDARIQKYQPKRGIHIMSACHSKESIRGNIIVVAESDKIFKIIHTYTFAILSEINSHSTSKITCMINPAPDLIYAGFHDGSIKVWHFSQESPQFYFHEDSIVPSVRTIEYSHIQRFIVVGYENSYQKEDGSYVKLDNNPLRIYYAAANEQNKSLLLEGFLGACLSIVLIENKNLVIALSSVQSGVYIWDFITRTKLLCFNVPIMSQAQDIASKLTAIEMPGMSDILLIGKSDGSILVSQLTFNEEDTSLTWSPLQKIQPKMYQVQNEKESNWITYLSYDKSIDAIITGDASCSVRIVSNLFDECLGIKQIAHESQDVEQLDKSLEEEKKYDESLEEPKKNAEDN</sequence>
<reference evidence="3" key="1">
    <citation type="submission" date="2021-09" db="EMBL/GenBank/DDBJ databases">
        <authorList>
            <consortium name="AG Swart"/>
            <person name="Singh M."/>
            <person name="Singh A."/>
            <person name="Seah K."/>
            <person name="Emmerich C."/>
        </authorList>
    </citation>
    <scope>NUCLEOTIDE SEQUENCE</scope>
    <source>
        <strain evidence="3">ATCC30299</strain>
    </source>
</reference>
<dbReference type="InterPro" id="IPR036322">
    <property type="entry name" value="WD40_repeat_dom_sf"/>
</dbReference>
<organism evidence="3 4">
    <name type="scientific">Blepharisma stoltei</name>
    <dbReference type="NCBI Taxonomy" id="1481888"/>
    <lineage>
        <taxon>Eukaryota</taxon>
        <taxon>Sar</taxon>
        <taxon>Alveolata</taxon>
        <taxon>Ciliophora</taxon>
        <taxon>Postciliodesmatophora</taxon>
        <taxon>Heterotrichea</taxon>
        <taxon>Heterotrichida</taxon>
        <taxon>Blepharismidae</taxon>
        <taxon>Blepharisma</taxon>
    </lineage>
</organism>
<dbReference type="Gene3D" id="2.130.10.10">
    <property type="entry name" value="YVTN repeat-like/Quinoprotein amine dehydrogenase"/>
    <property type="match status" value="1"/>
</dbReference>
<feature type="region of interest" description="Disordered" evidence="2">
    <location>
        <begin position="388"/>
        <end position="417"/>
    </location>
</feature>
<protein>
    <submittedName>
        <fullName evidence="3">Uncharacterized protein</fullName>
    </submittedName>
</protein>
<dbReference type="AlphaFoldDB" id="A0AAU9KEQ4"/>
<evidence type="ECO:0000256" key="1">
    <source>
        <dbReference type="PROSITE-ProRule" id="PRU00221"/>
    </source>
</evidence>
<dbReference type="InterPro" id="IPR001680">
    <property type="entry name" value="WD40_rpt"/>
</dbReference>
<evidence type="ECO:0000313" key="3">
    <source>
        <dbReference type="EMBL" id="CAG9336229.1"/>
    </source>
</evidence>
<accession>A0AAU9KEQ4</accession>
<comment type="caution">
    <text evidence="3">The sequence shown here is derived from an EMBL/GenBank/DDBJ whole genome shotgun (WGS) entry which is preliminary data.</text>
</comment>
<dbReference type="InterPro" id="IPR015943">
    <property type="entry name" value="WD40/YVTN_repeat-like_dom_sf"/>
</dbReference>
<dbReference type="EMBL" id="CAJZBQ010000064">
    <property type="protein sequence ID" value="CAG9336229.1"/>
    <property type="molecule type" value="Genomic_DNA"/>
</dbReference>
<evidence type="ECO:0000256" key="2">
    <source>
        <dbReference type="SAM" id="MobiDB-lite"/>
    </source>
</evidence>
<keyword evidence="1" id="KW-0853">WD repeat</keyword>
<dbReference type="PROSITE" id="PS50082">
    <property type="entry name" value="WD_REPEATS_2"/>
    <property type="match status" value="1"/>
</dbReference>
<dbReference type="SUPFAM" id="SSF50978">
    <property type="entry name" value="WD40 repeat-like"/>
    <property type="match status" value="1"/>
</dbReference>
<keyword evidence="4" id="KW-1185">Reference proteome</keyword>
<gene>
    <name evidence="3" type="ORF">BSTOLATCC_MIC66110</name>
</gene>
<evidence type="ECO:0000313" key="4">
    <source>
        <dbReference type="Proteomes" id="UP001162131"/>
    </source>
</evidence>
<dbReference type="Proteomes" id="UP001162131">
    <property type="component" value="Unassembled WGS sequence"/>
</dbReference>
<feature type="repeat" description="WD" evidence="1">
    <location>
        <begin position="127"/>
        <end position="168"/>
    </location>
</feature>